<dbReference type="GO" id="GO:0000271">
    <property type="term" value="P:polysaccharide biosynthetic process"/>
    <property type="evidence" value="ECO:0007669"/>
    <property type="project" value="InterPro"/>
</dbReference>
<dbReference type="Proteomes" id="UP000245020">
    <property type="component" value="Unassembled WGS sequence"/>
</dbReference>
<dbReference type="Pfam" id="PF05159">
    <property type="entry name" value="Capsule_synth"/>
    <property type="match status" value="1"/>
</dbReference>
<dbReference type="GO" id="GO:0015774">
    <property type="term" value="P:polysaccharide transport"/>
    <property type="evidence" value="ECO:0007669"/>
    <property type="project" value="InterPro"/>
</dbReference>
<dbReference type="EMBL" id="QEWQ01000002">
    <property type="protein sequence ID" value="PWD81503.1"/>
    <property type="molecule type" value="Genomic_DNA"/>
</dbReference>
<dbReference type="RefSeq" id="WP_109188861.1">
    <property type="nucleotide sequence ID" value="NZ_BMYA01000005.1"/>
</dbReference>
<sequence length="439" mass="51213">MVQDFHSYWEEFVEKKKRVLLLQGPVGPFFHNLKYHLENEHHKFVCKINFNGGDLHYYPELEGAVNFTGAVEEFPSFLASKIREHQIDAVVCFGDSRIYHQLARDYCYSNKISFWAFEEGYLRPHYITFEKWGVNYSSQIVRDCTVYDSTSSNSVLNSKRMNSFKSQVPKPVASGFWKRASMASGYYFHMWLRDKKFPRYQHHREKRLGAYINAWFLSGLTTLRYYLSDLRVKKNILKNQLDPFFIFPLQVHNDSQIKRHGRGKSVAQHLRSVINSFAKNAPKEAHLVIKHHPMDKGFSNYQRIIDKLAQRLGVMDRVHYVFNIPMPIFLRKALGMVVVNSTSGISALIHGMPVKVIGDAHYDIPGLTATQSLDCFWKKPDQPDLSRIENYLHHLRSKTQLNGNFYYKDLNVVEFNEKNTVAGREERTSLNSRDGSMNH</sequence>
<name>A0A2U2AFS0_9GAMM</name>
<dbReference type="InterPro" id="IPR007833">
    <property type="entry name" value="Capsule_polysaccharide_synth"/>
</dbReference>
<comment type="caution">
    <text evidence="1">The sequence shown here is derived from an EMBL/GenBank/DDBJ whole genome shotgun (WGS) entry which is preliminary data.</text>
</comment>
<protein>
    <submittedName>
        <fullName evidence="1">Capsule biosynthesis protein</fullName>
    </submittedName>
</protein>
<proteinExistence type="predicted"/>
<accession>A0A2U2AFS0</accession>
<dbReference type="OrthoDB" id="9794206at2"/>
<dbReference type="AlphaFoldDB" id="A0A2U2AFS0"/>
<gene>
    <name evidence="1" type="ORF">DC083_03385</name>
</gene>
<evidence type="ECO:0000313" key="1">
    <source>
        <dbReference type="EMBL" id="PWD81503.1"/>
    </source>
</evidence>
<organism evidence="1 2">
    <name type="scientific">Ignatzschineria ureiclastica</name>
    <dbReference type="NCBI Taxonomy" id="472582"/>
    <lineage>
        <taxon>Bacteria</taxon>
        <taxon>Pseudomonadati</taxon>
        <taxon>Pseudomonadota</taxon>
        <taxon>Gammaproteobacteria</taxon>
        <taxon>Cardiobacteriales</taxon>
        <taxon>Ignatzschineriaceae</taxon>
        <taxon>Ignatzschineria</taxon>
    </lineage>
</organism>
<evidence type="ECO:0000313" key="2">
    <source>
        <dbReference type="Proteomes" id="UP000245020"/>
    </source>
</evidence>
<keyword evidence="2" id="KW-1185">Reference proteome</keyword>
<dbReference type="CDD" id="cd16441">
    <property type="entry name" value="beta_Kdo_transferase_KpsS"/>
    <property type="match status" value="1"/>
</dbReference>
<reference evidence="2" key="1">
    <citation type="submission" date="2018-05" db="EMBL/GenBank/DDBJ databases">
        <title>Ignatzschineria dubaiensis sp. nov., isolated from necrotic foot tissues of dromedaries (Camelus dromedarius) and associated maggots in Dubai, United Arab Emirates.</title>
        <authorList>
            <person name="Tsang C.C."/>
            <person name="Tang J.Y.M."/>
            <person name="Fong J.Y.H."/>
            <person name="Kinne J."/>
            <person name="Lee H.H."/>
            <person name="Joseph M."/>
            <person name="Jose S."/>
            <person name="Schuster R.K."/>
            <person name="Tang Y."/>
            <person name="Sivakumar S."/>
            <person name="Chen J.H.K."/>
            <person name="Teng J.L.L."/>
            <person name="Lau S.K.P."/>
            <person name="Wernery U."/>
            <person name="Woo P.C.Y."/>
        </authorList>
    </citation>
    <scope>NUCLEOTIDE SEQUENCE [LARGE SCALE GENOMIC DNA]</scope>
    <source>
        <strain evidence="2">KCTC 22644</strain>
    </source>
</reference>